<dbReference type="InterPro" id="IPR000297">
    <property type="entry name" value="PPIase_PpiC"/>
</dbReference>
<keyword evidence="4 6" id="KW-0697">Rotamase</keyword>
<dbReference type="GO" id="GO:0003755">
    <property type="term" value="F:peptidyl-prolyl cis-trans isomerase activity"/>
    <property type="evidence" value="ECO:0007669"/>
    <property type="project" value="UniProtKB-EC"/>
</dbReference>
<name>A0ABX5YFS0_9PLAN</name>
<keyword evidence="3" id="KW-0732">Signal</keyword>
<dbReference type="EC" id="5.2.1.8" evidence="2"/>
<evidence type="ECO:0000256" key="5">
    <source>
        <dbReference type="ARBA" id="ARBA00023235"/>
    </source>
</evidence>
<evidence type="ECO:0000256" key="4">
    <source>
        <dbReference type="ARBA" id="ARBA00023110"/>
    </source>
</evidence>
<reference evidence="8 9" key="1">
    <citation type="submission" date="2019-08" db="EMBL/GenBank/DDBJ databases">
        <title>Deep-cultivation of Planctomycetes and their phenomic and genomic characterization uncovers novel biology.</title>
        <authorList>
            <person name="Wiegand S."/>
            <person name="Jogler M."/>
            <person name="Boedeker C."/>
            <person name="Pinto D."/>
            <person name="Vollmers J."/>
            <person name="Rivas-Marin E."/>
            <person name="Kohn T."/>
            <person name="Peeters S.H."/>
            <person name="Heuer A."/>
            <person name="Rast P."/>
            <person name="Oberbeckmann S."/>
            <person name="Bunk B."/>
            <person name="Jeske O."/>
            <person name="Meyerdierks A."/>
            <person name="Storesund J.E."/>
            <person name="Kallscheuer N."/>
            <person name="Luecker S."/>
            <person name="Lage O.M."/>
            <person name="Pohl T."/>
            <person name="Merkel B.J."/>
            <person name="Hornburger P."/>
            <person name="Mueller R.-W."/>
            <person name="Bruemmer F."/>
            <person name="Labrenz M."/>
            <person name="Spormann A.M."/>
            <person name="Op den Camp H."/>
            <person name="Overmann J."/>
            <person name="Amann R."/>
            <person name="Jetten M.S.M."/>
            <person name="Mascher T."/>
            <person name="Medema M.H."/>
            <person name="Devos D.P."/>
            <person name="Kaster A.-K."/>
            <person name="Ovreas L."/>
            <person name="Rohde M."/>
            <person name="Galperin M.Y."/>
            <person name="Jogler C."/>
        </authorList>
    </citation>
    <scope>NUCLEOTIDE SEQUENCE [LARGE SCALE GENOMIC DNA]</scope>
    <source>
        <strain evidence="8 9">DSM 8797</strain>
    </source>
</reference>
<dbReference type="Proteomes" id="UP000322887">
    <property type="component" value="Chromosome"/>
</dbReference>
<gene>
    <name evidence="8" type="primary">prsA</name>
    <name evidence="8" type="ORF">GmarT_03770</name>
</gene>
<evidence type="ECO:0000256" key="1">
    <source>
        <dbReference type="ARBA" id="ARBA00000971"/>
    </source>
</evidence>
<dbReference type="SUPFAM" id="SSF54534">
    <property type="entry name" value="FKBP-like"/>
    <property type="match status" value="1"/>
</dbReference>
<keyword evidence="5 6" id="KW-0413">Isomerase</keyword>
<proteinExistence type="predicted"/>
<dbReference type="SUPFAM" id="SSF109998">
    <property type="entry name" value="Triger factor/SurA peptide-binding domain-like"/>
    <property type="match status" value="1"/>
</dbReference>
<keyword evidence="9" id="KW-1185">Reference proteome</keyword>
<evidence type="ECO:0000313" key="8">
    <source>
        <dbReference type="EMBL" id="QEG14541.1"/>
    </source>
</evidence>
<dbReference type="EMBL" id="CP042910">
    <property type="protein sequence ID" value="QEG14541.1"/>
    <property type="molecule type" value="Genomic_DNA"/>
</dbReference>
<feature type="domain" description="PpiC" evidence="7">
    <location>
        <begin position="223"/>
        <end position="326"/>
    </location>
</feature>
<dbReference type="InterPro" id="IPR050245">
    <property type="entry name" value="PrsA_foldase"/>
</dbReference>
<comment type="catalytic activity">
    <reaction evidence="1">
        <text>[protein]-peptidylproline (omega=180) = [protein]-peptidylproline (omega=0)</text>
        <dbReference type="Rhea" id="RHEA:16237"/>
        <dbReference type="Rhea" id="RHEA-COMP:10747"/>
        <dbReference type="Rhea" id="RHEA-COMP:10748"/>
        <dbReference type="ChEBI" id="CHEBI:83833"/>
        <dbReference type="ChEBI" id="CHEBI:83834"/>
        <dbReference type="EC" id="5.2.1.8"/>
    </reaction>
</comment>
<dbReference type="PANTHER" id="PTHR47245:SF1">
    <property type="entry name" value="FOLDASE PROTEIN PRSA"/>
    <property type="match status" value="1"/>
</dbReference>
<dbReference type="Gene3D" id="1.10.4030.10">
    <property type="entry name" value="Porin chaperone SurA, peptide-binding domain"/>
    <property type="match status" value="1"/>
</dbReference>
<evidence type="ECO:0000313" key="9">
    <source>
        <dbReference type="Proteomes" id="UP000322887"/>
    </source>
</evidence>
<protein>
    <recommendedName>
        <fullName evidence="2">peptidylprolyl isomerase</fullName>
        <ecNumber evidence="2">5.2.1.8</ecNumber>
    </recommendedName>
</protein>
<organism evidence="8 9">
    <name type="scientific">Gimesia maris</name>
    <dbReference type="NCBI Taxonomy" id="122"/>
    <lineage>
        <taxon>Bacteria</taxon>
        <taxon>Pseudomonadati</taxon>
        <taxon>Planctomycetota</taxon>
        <taxon>Planctomycetia</taxon>
        <taxon>Planctomycetales</taxon>
        <taxon>Planctomycetaceae</taxon>
        <taxon>Gimesia</taxon>
    </lineage>
</organism>
<evidence type="ECO:0000256" key="2">
    <source>
        <dbReference type="ARBA" id="ARBA00013194"/>
    </source>
</evidence>
<dbReference type="InterPro" id="IPR027304">
    <property type="entry name" value="Trigger_fact/SurA_dom_sf"/>
</dbReference>
<evidence type="ECO:0000259" key="7">
    <source>
        <dbReference type="PROSITE" id="PS50198"/>
    </source>
</evidence>
<evidence type="ECO:0000256" key="3">
    <source>
        <dbReference type="ARBA" id="ARBA00022729"/>
    </source>
</evidence>
<dbReference type="Gene3D" id="3.10.50.40">
    <property type="match status" value="1"/>
</dbReference>
<accession>A0ABX5YFS0</accession>
<evidence type="ECO:0000256" key="6">
    <source>
        <dbReference type="PROSITE-ProRule" id="PRU00278"/>
    </source>
</evidence>
<sequence>MILCSFLVESNFEFHYFANRIQTDKSTPTYYNQPSYASVAGFDFELIFRRKQPGMFISLRSIFIVSSLALLMFAPASDSLSAADKAPAIKDTTKVLVTVNGHPVTQADLDFATLTRRMAGDQKPNPAQLLESLINQRLIQDFLVDKKIKVPVELLDQSVSRIRSIIRKTDGDPDQTLSQMGFPPEKLRAAIELPLAWSIYASTQITPEKIQNYFAEHREELDGTRIEARHILLKPEDPSNQESIDKAKAQLADIRKQILDGKLTFAEAAVQHSTAPSKQDGGKLVPSAYRGKMPLVLTQKIFPLEEGAISEPFQTPFGIHIAQLNKKHPGQFSLEDVRGEIYRSLSRSLWDKTIQSLRSSAKIDWKIDRPS</sequence>
<dbReference type="InterPro" id="IPR046357">
    <property type="entry name" value="PPIase_dom_sf"/>
</dbReference>
<dbReference type="PROSITE" id="PS50198">
    <property type="entry name" value="PPIC_PPIASE_2"/>
    <property type="match status" value="1"/>
</dbReference>
<dbReference type="PANTHER" id="PTHR47245">
    <property type="entry name" value="PEPTIDYLPROLYL ISOMERASE"/>
    <property type="match status" value="1"/>
</dbReference>
<dbReference type="Pfam" id="PF00639">
    <property type="entry name" value="Rotamase"/>
    <property type="match status" value="1"/>
</dbReference>